<dbReference type="GO" id="GO:0055085">
    <property type="term" value="P:transmembrane transport"/>
    <property type="evidence" value="ECO:0007669"/>
    <property type="project" value="InterPro"/>
</dbReference>
<feature type="signal peptide" evidence="1">
    <location>
        <begin position="1"/>
        <end position="24"/>
    </location>
</feature>
<name>A0A367GN38_9SPHI</name>
<proteinExistence type="predicted"/>
<keyword evidence="4" id="KW-1185">Reference proteome</keyword>
<dbReference type="AlphaFoldDB" id="A0A367GN38"/>
<dbReference type="GO" id="GO:0098797">
    <property type="term" value="C:plasma membrane protein complex"/>
    <property type="evidence" value="ECO:0007669"/>
    <property type="project" value="TreeGrafter"/>
</dbReference>
<dbReference type="EMBL" id="QGDC01000005">
    <property type="protein sequence ID" value="RCH54720.1"/>
    <property type="molecule type" value="Genomic_DNA"/>
</dbReference>
<dbReference type="OrthoDB" id="649093at2"/>
<dbReference type="Gene3D" id="3.30.1150.10">
    <property type="match status" value="1"/>
</dbReference>
<protein>
    <recommendedName>
        <fullName evidence="2">TonB C-terminal domain-containing protein</fullName>
    </recommendedName>
</protein>
<dbReference type="InterPro" id="IPR037682">
    <property type="entry name" value="TonB_C"/>
</dbReference>
<dbReference type="GO" id="GO:0031992">
    <property type="term" value="F:energy transducer activity"/>
    <property type="evidence" value="ECO:0007669"/>
    <property type="project" value="TreeGrafter"/>
</dbReference>
<evidence type="ECO:0000256" key="1">
    <source>
        <dbReference type="SAM" id="SignalP"/>
    </source>
</evidence>
<comment type="caution">
    <text evidence="3">The sequence shown here is derived from an EMBL/GenBank/DDBJ whole genome shotgun (WGS) entry which is preliminary data.</text>
</comment>
<accession>A0A367GN38</accession>
<evidence type="ECO:0000313" key="3">
    <source>
        <dbReference type="EMBL" id="RCH54720.1"/>
    </source>
</evidence>
<feature type="domain" description="TonB C-terminal" evidence="2">
    <location>
        <begin position="70"/>
        <end position="137"/>
    </location>
</feature>
<evidence type="ECO:0000259" key="2">
    <source>
        <dbReference type="Pfam" id="PF03544"/>
    </source>
</evidence>
<reference evidence="3 4" key="1">
    <citation type="submission" date="2018-05" db="EMBL/GenBank/DDBJ databases">
        <title>Mucilaginibacter hurinus sp. nov., isolated from briquette warehouse soil.</title>
        <authorList>
            <person name="Choi L."/>
        </authorList>
    </citation>
    <scope>NUCLEOTIDE SEQUENCE [LARGE SCALE GENOMIC DNA]</scope>
    <source>
        <strain evidence="3 4">ZR32</strain>
    </source>
</reference>
<dbReference type="SUPFAM" id="SSF74653">
    <property type="entry name" value="TolA/TonB C-terminal domain"/>
    <property type="match status" value="1"/>
</dbReference>
<dbReference type="PANTHER" id="PTHR33446">
    <property type="entry name" value="PROTEIN TONB-RELATED"/>
    <property type="match status" value="1"/>
</dbReference>
<organism evidence="3 4">
    <name type="scientific">Mucilaginibacter hurinus</name>
    <dbReference type="NCBI Taxonomy" id="2201324"/>
    <lineage>
        <taxon>Bacteria</taxon>
        <taxon>Pseudomonadati</taxon>
        <taxon>Bacteroidota</taxon>
        <taxon>Sphingobacteriia</taxon>
        <taxon>Sphingobacteriales</taxon>
        <taxon>Sphingobacteriaceae</taxon>
        <taxon>Mucilaginibacter</taxon>
    </lineage>
</organism>
<dbReference type="Proteomes" id="UP000253209">
    <property type="component" value="Unassembled WGS sequence"/>
</dbReference>
<sequence length="139" mass="15565">MKMKQCLQTLSIMFLLLFAQGVHAQQDSIISQADTAFKRDLLVGPQFPGGFSEMNRFLEKNLKYLDMTEHDIQGKVYIEVVVEKDGSLSSVIITKGVSGRIDKEALRLVSLMPAFVPGTKNGLPARFSYSFPLNFALQY</sequence>
<evidence type="ECO:0000313" key="4">
    <source>
        <dbReference type="Proteomes" id="UP000253209"/>
    </source>
</evidence>
<feature type="chain" id="PRO_5016811589" description="TonB C-terminal domain-containing protein" evidence="1">
    <location>
        <begin position="25"/>
        <end position="139"/>
    </location>
</feature>
<dbReference type="Pfam" id="PF03544">
    <property type="entry name" value="TonB_C"/>
    <property type="match status" value="1"/>
</dbReference>
<gene>
    <name evidence="3" type="ORF">DJ568_09520</name>
</gene>
<keyword evidence="1" id="KW-0732">Signal</keyword>
<dbReference type="PANTHER" id="PTHR33446:SF2">
    <property type="entry name" value="PROTEIN TONB"/>
    <property type="match status" value="1"/>
</dbReference>
<dbReference type="RefSeq" id="WP_114005046.1">
    <property type="nucleotide sequence ID" value="NZ_QGDC01000005.1"/>
</dbReference>
<dbReference type="InterPro" id="IPR051045">
    <property type="entry name" value="TonB-dependent_transducer"/>
</dbReference>